<evidence type="ECO:0000256" key="1">
    <source>
        <dbReference type="ARBA" id="ARBA00006068"/>
    </source>
</evidence>
<dbReference type="Pfam" id="PF03816">
    <property type="entry name" value="LytR_cpsA_psr"/>
    <property type="match status" value="1"/>
</dbReference>
<dbReference type="Pfam" id="PF13399">
    <property type="entry name" value="LytR_C"/>
    <property type="match status" value="1"/>
</dbReference>
<feature type="region of interest" description="Disordered" evidence="2">
    <location>
        <begin position="365"/>
        <end position="387"/>
    </location>
</feature>
<dbReference type="InterPro" id="IPR004474">
    <property type="entry name" value="LytR_CpsA_psr"/>
</dbReference>
<feature type="compositionally biased region" description="Low complexity" evidence="2">
    <location>
        <begin position="375"/>
        <end position="384"/>
    </location>
</feature>
<evidence type="ECO:0000259" key="5">
    <source>
        <dbReference type="Pfam" id="PF13399"/>
    </source>
</evidence>
<comment type="similarity">
    <text evidence="1">Belongs to the LytR/CpsA/Psr (LCP) family.</text>
</comment>
<keyword evidence="3" id="KW-0472">Membrane</keyword>
<dbReference type="InterPro" id="IPR027381">
    <property type="entry name" value="LytR/CpsA/Psr_C"/>
</dbReference>
<evidence type="ECO:0000313" key="6">
    <source>
        <dbReference type="EMBL" id="MDR6267949.1"/>
    </source>
</evidence>
<organism evidence="6 7">
    <name type="scientific">Arthrobacter russicus</name>
    <dbReference type="NCBI Taxonomy" id="172040"/>
    <lineage>
        <taxon>Bacteria</taxon>
        <taxon>Bacillati</taxon>
        <taxon>Actinomycetota</taxon>
        <taxon>Actinomycetes</taxon>
        <taxon>Micrococcales</taxon>
        <taxon>Micrococcaceae</taxon>
        <taxon>Arthrobacter</taxon>
    </lineage>
</organism>
<dbReference type="NCBIfam" id="TIGR00350">
    <property type="entry name" value="lytR_cpsA_psr"/>
    <property type="match status" value="1"/>
</dbReference>
<evidence type="ECO:0000256" key="2">
    <source>
        <dbReference type="SAM" id="MobiDB-lite"/>
    </source>
</evidence>
<proteinExistence type="inferred from homology"/>
<evidence type="ECO:0000259" key="4">
    <source>
        <dbReference type="Pfam" id="PF03816"/>
    </source>
</evidence>
<dbReference type="Proteomes" id="UP001185069">
    <property type="component" value="Unassembled WGS sequence"/>
</dbReference>
<reference evidence="6 7" key="1">
    <citation type="submission" date="2023-07" db="EMBL/GenBank/DDBJ databases">
        <title>Sequencing the genomes of 1000 actinobacteria strains.</title>
        <authorList>
            <person name="Klenk H.-P."/>
        </authorList>
    </citation>
    <scope>NUCLEOTIDE SEQUENCE [LARGE SCALE GENOMIC DNA]</scope>
    <source>
        <strain evidence="6 7">DSM 14555</strain>
    </source>
</reference>
<accession>A0ABU1J698</accession>
<protein>
    <submittedName>
        <fullName evidence="6">LCP family protein required for cell wall assembly</fullName>
    </submittedName>
</protein>
<evidence type="ECO:0000256" key="3">
    <source>
        <dbReference type="SAM" id="Phobius"/>
    </source>
</evidence>
<gene>
    <name evidence="6" type="ORF">JOE69_000187</name>
</gene>
<name>A0ABU1J698_9MICC</name>
<sequence>MSGRRVDGGNGASRKRLPESFGESDAIRPRHLRARRRSPLWLKISAGLVSLALVAGIGLAGVLFLRFQGNIKGEQLNAGLGGNSAPVADDNRDAIQILIMGTDTRSGKDASYGSEDDSSGYGNSDVMILMNLSADRKRVSMVSFPRDLMVPFPGCKDAKTGQIFPAQRAIQLNSALSMAGPGCTVETINKFTGLTIDHFMMADFTAVKDLTTALGGVDVCVDLPVVDQASGLNLPAGTSSISGDQALAFLRTRHAFGDGSDLDRIQSQQAFLASMTRKIKSEGTLANVPKLLQIADIVTSNLTVDQGLSNAPALIAMANRLKDVDLAKVAFVTVPNEAYALDPNRVQLKPEANQLFAALQADADLTQPAPPSSTAPPATANSQPPVQPAFDRSLQPVIVSNASGLAARGAELRQNLVSAGYTDAVRNDSVAVQPTTQLLYGRDFADVAQDIAAKYGIPSSALVSAPALAGVQLVIGQDFVSGTAYGQVSVPSDLQVNTAQQPTQCRQVTNSGG</sequence>
<dbReference type="InterPro" id="IPR050922">
    <property type="entry name" value="LytR/CpsA/Psr_CW_biosynth"/>
</dbReference>
<keyword evidence="3" id="KW-0812">Transmembrane</keyword>
<keyword evidence="3" id="KW-1133">Transmembrane helix</keyword>
<dbReference type="EMBL" id="JAVDQF010000001">
    <property type="protein sequence ID" value="MDR6267949.1"/>
    <property type="molecule type" value="Genomic_DNA"/>
</dbReference>
<feature type="domain" description="Cell envelope-related transcriptional attenuator" evidence="4">
    <location>
        <begin position="123"/>
        <end position="280"/>
    </location>
</feature>
<dbReference type="RefSeq" id="WP_309795286.1">
    <property type="nucleotide sequence ID" value="NZ_BAAAHY010000006.1"/>
</dbReference>
<dbReference type="PANTHER" id="PTHR33392:SF6">
    <property type="entry name" value="POLYISOPRENYL-TEICHOIC ACID--PEPTIDOGLYCAN TEICHOIC ACID TRANSFERASE TAGU"/>
    <property type="match status" value="1"/>
</dbReference>
<dbReference type="PANTHER" id="PTHR33392">
    <property type="entry name" value="POLYISOPRENYL-TEICHOIC ACID--PEPTIDOGLYCAN TEICHOIC ACID TRANSFERASE TAGU"/>
    <property type="match status" value="1"/>
</dbReference>
<feature type="region of interest" description="Disordered" evidence="2">
    <location>
        <begin position="1"/>
        <end position="22"/>
    </location>
</feature>
<evidence type="ECO:0000313" key="7">
    <source>
        <dbReference type="Proteomes" id="UP001185069"/>
    </source>
</evidence>
<comment type="caution">
    <text evidence="6">The sequence shown here is derived from an EMBL/GenBank/DDBJ whole genome shotgun (WGS) entry which is preliminary data.</text>
</comment>
<dbReference type="Gene3D" id="3.40.630.190">
    <property type="entry name" value="LCP protein"/>
    <property type="match status" value="1"/>
</dbReference>
<feature type="domain" description="LytR/CpsA/Psr regulator C-terminal" evidence="5">
    <location>
        <begin position="397"/>
        <end position="479"/>
    </location>
</feature>
<keyword evidence="7" id="KW-1185">Reference proteome</keyword>
<feature type="transmembrane region" description="Helical" evidence="3">
    <location>
        <begin position="40"/>
        <end position="65"/>
    </location>
</feature>